<dbReference type="EMBL" id="CAJGYM010000008">
    <property type="protein sequence ID" value="CAD6188588.1"/>
    <property type="molecule type" value="Genomic_DNA"/>
</dbReference>
<keyword evidence="4 5" id="KW-0539">Nucleus</keyword>
<dbReference type="Gene3D" id="1.10.10.60">
    <property type="entry name" value="Homeodomain-like"/>
    <property type="match status" value="1"/>
</dbReference>
<dbReference type="AlphaFoldDB" id="A0A8S1H1L9"/>
<dbReference type="GO" id="GO:0005634">
    <property type="term" value="C:nucleus"/>
    <property type="evidence" value="ECO:0007669"/>
    <property type="project" value="UniProtKB-SubCell"/>
</dbReference>
<dbReference type="GO" id="GO:0007420">
    <property type="term" value="P:brain development"/>
    <property type="evidence" value="ECO:0007669"/>
    <property type="project" value="TreeGrafter"/>
</dbReference>
<dbReference type="InterPro" id="IPR001356">
    <property type="entry name" value="HD"/>
</dbReference>
<accession>A0A8S1H1L9</accession>
<evidence type="ECO:0000313" key="8">
    <source>
        <dbReference type="EMBL" id="CAD6188588.1"/>
    </source>
</evidence>
<feature type="domain" description="Homeobox" evidence="7">
    <location>
        <begin position="194"/>
        <end position="254"/>
    </location>
</feature>
<keyword evidence="2 5" id="KW-0238">DNA-binding</keyword>
<protein>
    <recommendedName>
        <fullName evidence="7">Homeobox domain-containing protein</fullName>
    </recommendedName>
</protein>
<evidence type="ECO:0000256" key="6">
    <source>
        <dbReference type="RuleBase" id="RU000682"/>
    </source>
</evidence>
<dbReference type="SMART" id="SM00389">
    <property type="entry name" value="HOX"/>
    <property type="match status" value="1"/>
</dbReference>
<dbReference type="GO" id="GO:0030182">
    <property type="term" value="P:neuron differentiation"/>
    <property type="evidence" value="ECO:0007669"/>
    <property type="project" value="TreeGrafter"/>
</dbReference>
<dbReference type="PRINTS" id="PR00031">
    <property type="entry name" value="HTHREPRESSR"/>
</dbReference>
<comment type="subcellular location">
    <subcellularLocation>
        <location evidence="1 5 6">Nucleus</location>
    </subcellularLocation>
</comment>
<evidence type="ECO:0000256" key="3">
    <source>
        <dbReference type="ARBA" id="ARBA00023155"/>
    </source>
</evidence>
<dbReference type="CDD" id="cd00086">
    <property type="entry name" value="homeodomain"/>
    <property type="match status" value="1"/>
</dbReference>
<comment type="caution">
    <text evidence="8">The sequence shown here is derived from an EMBL/GenBank/DDBJ whole genome shotgun (WGS) entry which is preliminary data.</text>
</comment>
<keyword evidence="3 5" id="KW-0371">Homeobox</keyword>
<keyword evidence="9" id="KW-1185">Reference proteome</keyword>
<dbReference type="PROSITE" id="PS50071">
    <property type="entry name" value="HOMEOBOX_2"/>
    <property type="match status" value="1"/>
</dbReference>
<dbReference type="InterPro" id="IPR050877">
    <property type="entry name" value="EMX-VAX-Noto_Homeobox_TFs"/>
</dbReference>
<dbReference type="PANTHER" id="PTHR24339">
    <property type="entry name" value="HOMEOBOX PROTEIN EMX-RELATED"/>
    <property type="match status" value="1"/>
</dbReference>
<dbReference type="PROSITE" id="PS00027">
    <property type="entry name" value="HOMEOBOX_1"/>
    <property type="match status" value="1"/>
</dbReference>
<sequence length="264" mass="28964">MVIFVRKGCSAGMSSFCWGEPSGSSVGTTAVFANPVPTLTETLAALQLPLVSSQMLSVALPQDSFLTAQTLESLSKTISATSFVLANALASPAPIQTNPIVVEPPVVLSPVADVFNPFGLTDSTMSTSTSLNEPTTSSYPSALTAFRRFSAPETTLSEPFSDHDRRRFSDFTVEALLRSPDHQRISVASESRRGMGRKQRTIYGMRQTEVLEEAFHSQRYMVGAERETLASRLGLTEAQVRVWFQNRRSKQRKLNRRAEQDPPS</sequence>
<evidence type="ECO:0000256" key="2">
    <source>
        <dbReference type="ARBA" id="ARBA00023125"/>
    </source>
</evidence>
<organism evidence="8 9">
    <name type="scientific">Caenorhabditis auriculariae</name>
    <dbReference type="NCBI Taxonomy" id="2777116"/>
    <lineage>
        <taxon>Eukaryota</taxon>
        <taxon>Metazoa</taxon>
        <taxon>Ecdysozoa</taxon>
        <taxon>Nematoda</taxon>
        <taxon>Chromadorea</taxon>
        <taxon>Rhabditida</taxon>
        <taxon>Rhabditina</taxon>
        <taxon>Rhabditomorpha</taxon>
        <taxon>Rhabditoidea</taxon>
        <taxon>Rhabditidae</taxon>
        <taxon>Peloderinae</taxon>
        <taxon>Caenorhabditis</taxon>
    </lineage>
</organism>
<dbReference type="Proteomes" id="UP000835052">
    <property type="component" value="Unassembled WGS sequence"/>
</dbReference>
<feature type="DNA-binding region" description="Homeobox" evidence="5">
    <location>
        <begin position="196"/>
        <end position="255"/>
    </location>
</feature>
<name>A0A8S1H1L9_9PELO</name>
<gene>
    <name evidence="8" type="ORF">CAUJ_LOCUS4507</name>
</gene>
<evidence type="ECO:0000256" key="4">
    <source>
        <dbReference type="ARBA" id="ARBA00023242"/>
    </source>
</evidence>
<dbReference type="OrthoDB" id="6159439at2759"/>
<proteinExistence type="predicted"/>
<dbReference type="InterPro" id="IPR000047">
    <property type="entry name" value="HTH_motif"/>
</dbReference>
<dbReference type="GO" id="GO:0000981">
    <property type="term" value="F:DNA-binding transcription factor activity, RNA polymerase II-specific"/>
    <property type="evidence" value="ECO:0007669"/>
    <property type="project" value="InterPro"/>
</dbReference>
<reference evidence="8" key="1">
    <citation type="submission" date="2020-10" db="EMBL/GenBank/DDBJ databases">
        <authorList>
            <person name="Kikuchi T."/>
        </authorList>
    </citation>
    <scope>NUCLEOTIDE SEQUENCE</scope>
    <source>
        <strain evidence="8">NKZ352</strain>
    </source>
</reference>
<dbReference type="PANTHER" id="PTHR24339:SF28">
    <property type="entry name" value="E5-RELATED"/>
    <property type="match status" value="1"/>
</dbReference>
<evidence type="ECO:0000256" key="5">
    <source>
        <dbReference type="PROSITE-ProRule" id="PRU00108"/>
    </source>
</evidence>
<dbReference type="InterPro" id="IPR017970">
    <property type="entry name" value="Homeobox_CS"/>
</dbReference>
<dbReference type="Pfam" id="PF00046">
    <property type="entry name" value="Homeodomain"/>
    <property type="match status" value="1"/>
</dbReference>
<dbReference type="GO" id="GO:0000978">
    <property type="term" value="F:RNA polymerase II cis-regulatory region sequence-specific DNA binding"/>
    <property type="evidence" value="ECO:0007669"/>
    <property type="project" value="TreeGrafter"/>
</dbReference>
<dbReference type="InterPro" id="IPR009057">
    <property type="entry name" value="Homeodomain-like_sf"/>
</dbReference>
<dbReference type="SUPFAM" id="SSF46689">
    <property type="entry name" value="Homeodomain-like"/>
    <property type="match status" value="1"/>
</dbReference>
<evidence type="ECO:0000259" key="7">
    <source>
        <dbReference type="PROSITE" id="PS50071"/>
    </source>
</evidence>
<evidence type="ECO:0000256" key="1">
    <source>
        <dbReference type="ARBA" id="ARBA00004123"/>
    </source>
</evidence>
<evidence type="ECO:0000313" key="9">
    <source>
        <dbReference type="Proteomes" id="UP000835052"/>
    </source>
</evidence>